<keyword evidence="2" id="KW-1185">Reference proteome</keyword>
<evidence type="ECO:0000313" key="1">
    <source>
        <dbReference type="EnsemblPlants" id="PGSC0003DMT400094300"/>
    </source>
</evidence>
<organism evidence="1 2">
    <name type="scientific">Solanum tuberosum</name>
    <name type="common">Potato</name>
    <dbReference type="NCBI Taxonomy" id="4113"/>
    <lineage>
        <taxon>Eukaryota</taxon>
        <taxon>Viridiplantae</taxon>
        <taxon>Streptophyta</taxon>
        <taxon>Embryophyta</taxon>
        <taxon>Tracheophyta</taxon>
        <taxon>Spermatophyta</taxon>
        <taxon>Magnoliopsida</taxon>
        <taxon>eudicotyledons</taxon>
        <taxon>Gunneridae</taxon>
        <taxon>Pentapetalae</taxon>
        <taxon>asterids</taxon>
        <taxon>lamiids</taxon>
        <taxon>Solanales</taxon>
        <taxon>Solanaceae</taxon>
        <taxon>Solanoideae</taxon>
        <taxon>Solaneae</taxon>
        <taxon>Solanum</taxon>
    </lineage>
</organism>
<dbReference type="InParanoid" id="M1DTU6"/>
<reference evidence="1" key="2">
    <citation type="submission" date="2015-06" db="UniProtKB">
        <authorList>
            <consortium name="EnsemblPlants"/>
        </authorList>
    </citation>
    <scope>IDENTIFICATION</scope>
    <source>
        <strain evidence="1">DM1-3 516 R44</strain>
    </source>
</reference>
<reference evidence="2" key="1">
    <citation type="journal article" date="2011" name="Nature">
        <title>Genome sequence and analysis of the tuber crop potato.</title>
        <authorList>
            <consortium name="The Potato Genome Sequencing Consortium"/>
        </authorList>
    </citation>
    <scope>NUCLEOTIDE SEQUENCE [LARGE SCALE GENOMIC DNA]</scope>
    <source>
        <strain evidence="2">cv. DM1-3 516 R44</strain>
    </source>
</reference>
<dbReference type="EnsemblPlants" id="PGSC0003DMT400094300">
    <property type="protein sequence ID" value="PGSC0003DMT400094300"/>
    <property type="gene ID" value="PGSC0003DMG400043871"/>
</dbReference>
<evidence type="ECO:0000313" key="2">
    <source>
        <dbReference type="Proteomes" id="UP000011115"/>
    </source>
</evidence>
<accession>M1DTU6</accession>
<dbReference type="HOGENOM" id="CLU_1734700_0_0_1"/>
<proteinExistence type="predicted"/>
<name>M1DTU6_SOLTU</name>
<sequence>MTSAGRSFNEVTDYVKKVEGVRRDGQAKAWAKRAKNSGLLSRFLFQGVRKTNACSQANSIRYARLYSSLSRECRFGAGFYRSGRCSGVVAVVAGSTRIKVVNKPLNDLIMHFSIFRAKEQTLGDSYSFFTIIEAKYQEQAERIRKGKDQVS</sequence>
<protein>
    <submittedName>
        <fullName evidence="1">Uncharacterized protein</fullName>
    </submittedName>
</protein>
<dbReference type="Gramene" id="PGSC0003DMT400094300">
    <property type="protein sequence ID" value="PGSC0003DMT400094300"/>
    <property type="gene ID" value="PGSC0003DMG400043871"/>
</dbReference>
<dbReference type="Proteomes" id="UP000011115">
    <property type="component" value="Unassembled WGS sequence"/>
</dbReference>
<dbReference type="AlphaFoldDB" id="M1DTU6"/>
<dbReference type="PaxDb" id="4113-PGSC0003DMT400094300"/>